<name>A0A5M3XXC4_9ACTN</name>
<sequence>MTQETIARWAALPRLAAVVLVTVPVWFDRFSALIAGRLPLTIARLATREMIGWSLGTAAAAWWTIPYLVAADRRRRPHPASRVFLS</sequence>
<dbReference type="EMBL" id="BLAF01000069">
    <property type="protein sequence ID" value="GES25586.1"/>
    <property type="molecule type" value="Genomic_DNA"/>
</dbReference>
<comment type="caution">
    <text evidence="2">The sequence shown here is derived from an EMBL/GenBank/DDBJ whole genome shotgun (WGS) entry which is preliminary data.</text>
</comment>
<dbReference type="Proteomes" id="UP000377595">
    <property type="component" value="Unassembled WGS sequence"/>
</dbReference>
<gene>
    <name evidence="2" type="ORF">Aple_084850</name>
</gene>
<keyword evidence="1" id="KW-1133">Transmembrane helix</keyword>
<dbReference type="AlphaFoldDB" id="A0A5M3XXC4"/>
<protein>
    <submittedName>
        <fullName evidence="2">Uncharacterized protein</fullName>
    </submittedName>
</protein>
<keyword evidence="1" id="KW-0472">Membrane</keyword>
<dbReference type="RefSeq" id="WP_155350335.1">
    <property type="nucleotide sequence ID" value="NZ_BAAAHM010000067.1"/>
</dbReference>
<reference evidence="2 3" key="1">
    <citation type="submission" date="2019-10" db="EMBL/GenBank/DDBJ databases">
        <title>Whole genome shotgun sequence of Acrocarpospora pleiomorpha NBRC 16267.</title>
        <authorList>
            <person name="Ichikawa N."/>
            <person name="Kimura A."/>
            <person name="Kitahashi Y."/>
            <person name="Komaki H."/>
            <person name="Oguchi A."/>
        </authorList>
    </citation>
    <scope>NUCLEOTIDE SEQUENCE [LARGE SCALE GENOMIC DNA]</scope>
    <source>
        <strain evidence="2 3">NBRC 16267</strain>
    </source>
</reference>
<evidence type="ECO:0000256" key="1">
    <source>
        <dbReference type="SAM" id="Phobius"/>
    </source>
</evidence>
<dbReference type="OrthoDB" id="10019139at2"/>
<accession>A0A5M3XXC4</accession>
<keyword evidence="1" id="KW-0812">Transmembrane</keyword>
<feature type="transmembrane region" description="Helical" evidence="1">
    <location>
        <begin position="50"/>
        <end position="69"/>
    </location>
</feature>
<evidence type="ECO:0000313" key="2">
    <source>
        <dbReference type="EMBL" id="GES25586.1"/>
    </source>
</evidence>
<proteinExistence type="predicted"/>
<keyword evidence="3" id="KW-1185">Reference proteome</keyword>
<feature type="transmembrane region" description="Helical" evidence="1">
    <location>
        <begin position="12"/>
        <end position="30"/>
    </location>
</feature>
<organism evidence="2 3">
    <name type="scientific">Acrocarpospora pleiomorpha</name>
    <dbReference type="NCBI Taxonomy" id="90975"/>
    <lineage>
        <taxon>Bacteria</taxon>
        <taxon>Bacillati</taxon>
        <taxon>Actinomycetota</taxon>
        <taxon>Actinomycetes</taxon>
        <taxon>Streptosporangiales</taxon>
        <taxon>Streptosporangiaceae</taxon>
        <taxon>Acrocarpospora</taxon>
    </lineage>
</organism>
<evidence type="ECO:0000313" key="3">
    <source>
        <dbReference type="Proteomes" id="UP000377595"/>
    </source>
</evidence>